<dbReference type="Proteomes" id="UP000664132">
    <property type="component" value="Unassembled WGS sequence"/>
</dbReference>
<dbReference type="SMART" id="SM00195">
    <property type="entry name" value="DSPc"/>
    <property type="match status" value="1"/>
</dbReference>
<dbReference type="InterPro" id="IPR029021">
    <property type="entry name" value="Prot-tyrosine_phosphatase-like"/>
</dbReference>
<accession>A0A8H7W970</accession>
<dbReference type="GO" id="GO:0070372">
    <property type="term" value="P:regulation of ERK1 and ERK2 cascade"/>
    <property type="evidence" value="ECO:0007669"/>
    <property type="project" value="TreeGrafter"/>
</dbReference>
<dbReference type="Gene3D" id="3.90.190.10">
    <property type="entry name" value="Protein tyrosine phosphatase superfamily"/>
    <property type="match status" value="1"/>
</dbReference>
<dbReference type="PANTHER" id="PTHR46588:SF1">
    <property type="entry name" value="SERINE_THREONINE_TYROSINE-INTERACTING PROTEIN"/>
    <property type="match status" value="1"/>
</dbReference>
<evidence type="ECO:0000313" key="4">
    <source>
        <dbReference type="EMBL" id="KAG4417043.1"/>
    </source>
</evidence>
<feature type="compositionally biased region" description="Polar residues" evidence="2">
    <location>
        <begin position="1"/>
        <end position="10"/>
    </location>
</feature>
<dbReference type="Pfam" id="PF00782">
    <property type="entry name" value="DSPc"/>
    <property type="match status" value="1"/>
</dbReference>
<dbReference type="GO" id="GO:1990444">
    <property type="term" value="F:F-box domain binding"/>
    <property type="evidence" value="ECO:0007669"/>
    <property type="project" value="TreeGrafter"/>
</dbReference>
<evidence type="ECO:0000256" key="1">
    <source>
        <dbReference type="ARBA" id="ARBA00009649"/>
    </source>
</evidence>
<dbReference type="InterPro" id="IPR000387">
    <property type="entry name" value="Tyr_Pase_dom"/>
</dbReference>
<dbReference type="PANTHER" id="PTHR46588">
    <property type="entry name" value="SERINE/THREONINE/TYROSINE-INTERACTING PROTEIN"/>
    <property type="match status" value="1"/>
</dbReference>
<dbReference type="GO" id="GO:0140096">
    <property type="term" value="F:catalytic activity, acting on a protein"/>
    <property type="evidence" value="ECO:0007669"/>
    <property type="project" value="UniProtKB-ARBA"/>
</dbReference>
<dbReference type="PROSITE" id="PS50056">
    <property type="entry name" value="TYR_PHOSPHATASE_2"/>
    <property type="match status" value="1"/>
</dbReference>
<dbReference type="GO" id="GO:0062026">
    <property type="term" value="P:negative regulation of SCF-dependent proteasomal ubiquitin-dependent catabolic process"/>
    <property type="evidence" value="ECO:0007669"/>
    <property type="project" value="TreeGrafter"/>
</dbReference>
<feature type="region of interest" description="Disordered" evidence="2">
    <location>
        <begin position="283"/>
        <end position="334"/>
    </location>
</feature>
<feature type="domain" description="Tyrosine specific protein phosphatases" evidence="3">
    <location>
        <begin position="197"/>
        <end position="258"/>
    </location>
</feature>
<feature type="region of interest" description="Disordered" evidence="2">
    <location>
        <begin position="1"/>
        <end position="26"/>
    </location>
</feature>
<evidence type="ECO:0000256" key="2">
    <source>
        <dbReference type="SAM" id="MobiDB-lite"/>
    </source>
</evidence>
<proteinExistence type="inferred from homology"/>
<keyword evidence="5" id="KW-1185">Reference proteome</keyword>
<protein>
    <recommendedName>
        <fullName evidence="3">Tyrosine specific protein phosphatases domain-containing protein</fullName>
    </recommendedName>
</protein>
<evidence type="ECO:0000259" key="3">
    <source>
        <dbReference type="PROSITE" id="PS50056"/>
    </source>
</evidence>
<dbReference type="AlphaFoldDB" id="A0A8H7W970"/>
<gene>
    <name evidence="4" type="ORF">IFR04_009819</name>
</gene>
<dbReference type="SUPFAM" id="SSF52799">
    <property type="entry name" value="(Phosphotyrosine protein) phosphatases II"/>
    <property type="match status" value="1"/>
</dbReference>
<reference evidence="4" key="1">
    <citation type="submission" date="2021-02" db="EMBL/GenBank/DDBJ databases">
        <title>Genome sequence Cadophora malorum strain M34.</title>
        <authorList>
            <person name="Stefanovic E."/>
            <person name="Vu D."/>
            <person name="Scully C."/>
            <person name="Dijksterhuis J."/>
            <person name="Roader J."/>
            <person name="Houbraken J."/>
        </authorList>
    </citation>
    <scope>NUCLEOTIDE SEQUENCE</scope>
    <source>
        <strain evidence="4">M34</strain>
    </source>
</reference>
<dbReference type="InterPro" id="IPR020422">
    <property type="entry name" value="TYR_PHOSPHATASE_DUAL_dom"/>
</dbReference>
<comment type="similarity">
    <text evidence="1">Belongs to the protein-tyrosine phosphatase family. Non-receptor class subfamily.</text>
</comment>
<dbReference type="EMBL" id="JAFJYH010000166">
    <property type="protein sequence ID" value="KAG4417043.1"/>
    <property type="molecule type" value="Genomic_DNA"/>
</dbReference>
<evidence type="ECO:0000313" key="5">
    <source>
        <dbReference type="Proteomes" id="UP000664132"/>
    </source>
</evidence>
<dbReference type="InterPro" id="IPR000340">
    <property type="entry name" value="Dual-sp_phosphatase_cat-dom"/>
</dbReference>
<dbReference type="GO" id="GO:0005737">
    <property type="term" value="C:cytoplasm"/>
    <property type="evidence" value="ECO:0007669"/>
    <property type="project" value="TreeGrafter"/>
</dbReference>
<comment type="caution">
    <text evidence="4">The sequence shown here is derived from an EMBL/GenBank/DDBJ whole genome shotgun (WGS) entry which is preliminary data.</text>
</comment>
<sequence length="334" mass="36748">MSINSPNTVRRPNPGDGPVQVPAPRRYIDEADNRPEASMNTISSLTGAQASVQYSWRAPSPPHIYVPQPRDDQTLALPAFVAMGYTEDERRILSEVTSNNSWINKAKEWKYSWRRNSQSILTFLQLGPSCAARDLAALRDDGVTMLLVIRSTMTAAASLLSGDKAAQALGIESAAVDVASNNELIAAFPRATRIINDHLVSQYRKHMAANGSVPQPCGKVLVFCESGNERSAAFVVAFIMNIYGLELIPAIQYVQSQRFCVAFDDDLKFMLNSYQEILKAQRSLGDAPAAPQPKPKRRRDEIEDEDGDVDMLGQGDDESRFGGRTAFVPFQAVP</sequence>
<dbReference type="OrthoDB" id="10252009at2759"/>
<organism evidence="4 5">
    <name type="scientific">Cadophora malorum</name>
    <dbReference type="NCBI Taxonomy" id="108018"/>
    <lineage>
        <taxon>Eukaryota</taxon>
        <taxon>Fungi</taxon>
        <taxon>Dikarya</taxon>
        <taxon>Ascomycota</taxon>
        <taxon>Pezizomycotina</taxon>
        <taxon>Leotiomycetes</taxon>
        <taxon>Helotiales</taxon>
        <taxon>Ploettnerulaceae</taxon>
        <taxon>Cadophora</taxon>
    </lineage>
</organism>
<dbReference type="GO" id="GO:0005654">
    <property type="term" value="C:nucleoplasm"/>
    <property type="evidence" value="ECO:0007669"/>
    <property type="project" value="TreeGrafter"/>
</dbReference>
<dbReference type="InterPro" id="IPR052449">
    <property type="entry name" value="STYX-Interacting_Phosphatase"/>
</dbReference>
<name>A0A8H7W970_9HELO</name>